<evidence type="ECO:0000256" key="3">
    <source>
        <dbReference type="ARBA" id="ARBA00022989"/>
    </source>
</evidence>
<evidence type="ECO:0000256" key="5">
    <source>
        <dbReference type="PIRSR" id="PIRSR604254-1"/>
    </source>
</evidence>
<dbReference type="AlphaFoldDB" id="V6LRB1"/>
<keyword evidence="5" id="KW-0479">Metal-binding</keyword>
<evidence type="ECO:0000256" key="1">
    <source>
        <dbReference type="ARBA" id="ARBA00004141"/>
    </source>
</evidence>
<evidence type="ECO:0000256" key="4">
    <source>
        <dbReference type="ARBA" id="ARBA00023136"/>
    </source>
</evidence>
<keyword evidence="9" id="KW-1185">Reference proteome</keyword>
<evidence type="ECO:0000256" key="2">
    <source>
        <dbReference type="ARBA" id="ARBA00022692"/>
    </source>
</evidence>
<protein>
    <submittedName>
        <fullName evidence="7">Hemolysin III family protein</fullName>
    </submittedName>
</protein>
<dbReference type="PANTHER" id="PTHR20855">
    <property type="entry name" value="ADIPOR/PROGESTIN RECEPTOR-RELATED"/>
    <property type="match status" value="1"/>
</dbReference>
<keyword evidence="5" id="KW-0862">Zinc</keyword>
<feature type="binding site" evidence="5">
    <location>
        <position position="243"/>
    </location>
    <ligand>
        <name>Zn(2+)</name>
        <dbReference type="ChEBI" id="CHEBI:29105"/>
    </ligand>
</feature>
<gene>
    <name evidence="7" type="ORF">SS50377_16993</name>
    <name evidence="8" type="ORF">SS50377_27381</name>
</gene>
<keyword evidence="3 6" id="KW-1133">Transmembrane helix</keyword>
<evidence type="ECO:0000313" key="9">
    <source>
        <dbReference type="Proteomes" id="UP000018208"/>
    </source>
</evidence>
<organism evidence="7">
    <name type="scientific">Spironucleus salmonicida</name>
    <dbReference type="NCBI Taxonomy" id="348837"/>
    <lineage>
        <taxon>Eukaryota</taxon>
        <taxon>Metamonada</taxon>
        <taxon>Diplomonadida</taxon>
        <taxon>Hexamitidae</taxon>
        <taxon>Hexamitinae</taxon>
        <taxon>Spironucleus</taxon>
    </lineage>
</organism>
<proteinExistence type="predicted"/>
<dbReference type="Proteomes" id="UP000018208">
    <property type="component" value="Unassembled WGS sequence"/>
</dbReference>
<dbReference type="EMBL" id="KI546139">
    <property type="protein sequence ID" value="EST43319.1"/>
    <property type="molecule type" value="Genomic_DNA"/>
</dbReference>
<feature type="binding site" evidence="5">
    <location>
        <position position="111"/>
    </location>
    <ligand>
        <name>Zn(2+)</name>
        <dbReference type="ChEBI" id="CHEBI:29105"/>
    </ligand>
</feature>
<feature type="binding site" evidence="5">
    <location>
        <position position="247"/>
    </location>
    <ligand>
        <name>Zn(2+)</name>
        <dbReference type="ChEBI" id="CHEBI:29105"/>
    </ligand>
</feature>
<evidence type="ECO:0000313" key="8">
    <source>
        <dbReference type="EMBL" id="KAH0571086.1"/>
    </source>
</evidence>
<keyword evidence="4 6" id="KW-0472">Membrane</keyword>
<dbReference type="OrthoDB" id="186812at2759"/>
<evidence type="ECO:0000313" key="7">
    <source>
        <dbReference type="EMBL" id="EST43319.1"/>
    </source>
</evidence>
<feature type="transmembrane region" description="Helical" evidence="6">
    <location>
        <begin position="60"/>
        <end position="81"/>
    </location>
</feature>
<dbReference type="GO" id="GO:0016020">
    <property type="term" value="C:membrane"/>
    <property type="evidence" value="ECO:0007669"/>
    <property type="project" value="UniProtKB-SubCell"/>
</dbReference>
<accession>V6LRB1</accession>
<keyword evidence="2 6" id="KW-0812">Transmembrane</keyword>
<evidence type="ECO:0000256" key="6">
    <source>
        <dbReference type="SAM" id="Phobius"/>
    </source>
</evidence>
<dbReference type="VEuPathDB" id="GiardiaDB:SS50377_27381"/>
<feature type="transmembrane region" description="Helical" evidence="6">
    <location>
        <begin position="249"/>
        <end position="268"/>
    </location>
</feature>
<dbReference type="InterPro" id="IPR004254">
    <property type="entry name" value="AdipoR/HlyIII-related"/>
</dbReference>
<name>V6LRB1_9EUKA</name>
<dbReference type="PANTHER" id="PTHR20855:SF3">
    <property type="entry name" value="LD03007P"/>
    <property type="match status" value="1"/>
</dbReference>
<feature type="transmembrane region" description="Helical" evidence="6">
    <location>
        <begin position="93"/>
        <end position="113"/>
    </location>
</feature>
<feature type="transmembrane region" description="Helical" evidence="6">
    <location>
        <begin position="183"/>
        <end position="202"/>
    </location>
</feature>
<feature type="transmembrane region" description="Helical" evidence="6">
    <location>
        <begin position="208"/>
        <end position="228"/>
    </location>
</feature>
<reference evidence="7 8" key="1">
    <citation type="journal article" date="2014" name="PLoS Genet.">
        <title>The Genome of Spironucleus salmonicida Highlights a Fish Pathogen Adapted to Fluctuating Environments.</title>
        <authorList>
            <person name="Xu F."/>
            <person name="Jerlstrom-Hultqvist J."/>
            <person name="Einarsson E."/>
            <person name="Astvaldsson A."/>
            <person name="Svard S.G."/>
            <person name="Andersson J.O."/>
        </authorList>
    </citation>
    <scope>NUCLEOTIDE SEQUENCE</scope>
    <source>
        <strain evidence="8">ATCC 50377</strain>
    </source>
</reference>
<feature type="transmembrane region" description="Helical" evidence="6">
    <location>
        <begin position="125"/>
        <end position="147"/>
    </location>
</feature>
<sequence length="270" mass="30641">MSLDGNTDLNSDTSDTLLETSKDDGFPTPFDLDFESFTRLQLKNYCQIRNYKIDSITNEFFNWASHLASFLAILIISIYLIDSSDSGLKKFAFSYYLFSNCLMLGGSVLHHGIGLNGYSIGLYRLFRMVDHCGIFFVISGTFAPIALVCCGRVGFAVFYYLNFVMILAVSLKLTTRHTLNQNVFNFVYLAMGWSSIFLLYFIQKSIGWGAVVWLFFGGTSYSVGIVFFQLGRPNPWRGVFCSHEIWHCFVSLGVFLMVPPMFSVLKYAEK</sequence>
<dbReference type="EMBL" id="AUWU02000007">
    <property type="protein sequence ID" value="KAH0571086.1"/>
    <property type="molecule type" value="Genomic_DNA"/>
</dbReference>
<reference evidence="8" key="2">
    <citation type="submission" date="2020-12" db="EMBL/GenBank/DDBJ databases">
        <title>New Spironucleus salmonicida genome in near-complete chromosomes.</title>
        <authorList>
            <person name="Xu F."/>
            <person name="Kurt Z."/>
            <person name="Jimenez-Gonzalez A."/>
            <person name="Astvaldsson A."/>
            <person name="Andersson J.O."/>
            <person name="Svard S.G."/>
        </authorList>
    </citation>
    <scope>NUCLEOTIDE SEQUENCE</scope>
    <source>
        <strain evidence="8">ATCC 50377</strain>
    </source>
</reference>
<dbReference type="Pfam" id="PF03006">
    <property type="entry name" value="HlyIII"/>
    <property type="match status" value="1"/>
</dbReference>
<comment type="subcellular location">
    <subcellularLocation>
        <location evidence="1">Membrane</location>
        <topology evidence="1">Multi-pass membrane protein</topology>
    </subcellularLocation>
</comment>
<dbReference type="GO" id="GO:0046872">
    <property type="term" value="F:metal ion binding"/>
    <property type="evidence" value="ECO:0007669"/>
    <property type="project" value="UniProtKB-KW"/>
</dbReference>